<dbReference type="EC" id="3.4.14.-" evidence="7"/>
<evidence type="ECO:0000313" key="8">
    <source>
        <dbReference type="EMBL" id="BDS12632.1"/>
    </source>
</evidence>
<proteinExistence type="inferred from homology"/>
<evidence type="ECO:0000256" key="1">
    <source>
        <dbReference type="ARBA" id="ARBA00010491"/>
    </source>
</evidence>
<evidence type="ECO:0000256" key="3">
    <source>
        <dbReference type="ARBA" id="ARBA00022670"/>
    </source>
</evidence>
<keyword evidence="9" id="KW-1185">Reference proteome</keyword>
<keyword evidence="2 7" id="KW-0031">Aminopeptidase</keyword>
<dbReference type="Gene3D" id="2.40.10.10">
    <property type="entry name" value="Trypsin-like serine proteases"/>
    <property type="match status" value="1"/>
</dbReference>
<protein>
    <recommendedName>
        <fullName evidence="7">Dipeptidyl-peptidase</fullName>
        <ecNumber evidence="7">3.4.14.-</ecNumber>
    </recommendedName>
</protein>
<accession>A0A915YGB3</accession>
<dbReference type="GO" id="GO:0006508">
    <property type="term" value="P:proteolysis"/>
    <property type="evidence" value="ECO:0007669"/>
    <property type="project" value="UniProtKB-KW"/>
</dbReference>
<dbReference type="RefSeq" id="WP_264787995.1">
    <property type="nucleotide sequence ID" value="NZ_AP026867.1"/>
</dbReference>
<feature type="signal peptide" evidence="7">
    <location>
        <begin position="1"/>
        <end position="20"/>
    </location>
</feature>
<dbReference type="InterPro" id="IPR043504">
    <property type="entry name" value="Peptidase_S1_PA_chymotrypsin"/>
</dbReference>
<dbReference type="GO" id="GO:0070009">
    <property type="term" value="F:serine-type aminopeptidase activity"/>
    <property type="evidence" value="ECO:0007669"/>
    <property type="project" value="UniProtKB-UniRule"/>
</dbReference>
<dbReference type="SUPFAM" id="SSF50494">
    <property type="entry name" value="Trypsin-like serine proteases"/>
    <property type="match status" value="1"/>
</dbReference>
<name>A0A915YGB3_9BACT</name>
<dbReference type="GO" id="GO:0008239">
    <property type="term" value="F:dipeptidyl-peptidase activity"/>
    <property type="evidence" value="ECO:0007669"/>
    <property type="project" value="UniProtKB-UniRule"/>
</dbReference>
<keyword evidence="4 7" id="KW-0732">Signal</keyword>
<keyword evidence="6 7" id="KW-0720">Serine protease</keyword>
<evidence type="ECO:0000256" key="7">
    <source>
        <dbReference type="RuleBase" id="RU366067"/>
    </source>
</evidence>
<keyword evidence="3 7" id="KW-0645">Protease</keyword>
<dbReference type="KEGG" id="aup:AsAng_0033560"/>
<gene>
    <name evidence="8" type="ORF">AsAng_0033560</name>
</gene>
<evidence type="ECO:0000256" key="2">
    <source>
        <dbReference type="ARBA" id="ARBA00022438"/>
    </source>
</evidence>
<comment type="similarity">
    <text evidence="1 7">Belongs to the peptidase S46 family.</text>
</comment>
<evidence type="ECO:0000256" key="4">
    <source>
        <dbReference type="ARBA" id="ARBA00022729"/>
    </source>
</evidence>
<dbReference type="Pfam" id="PF10459">
    <property type="entry name" value="Peptidase_S46"/>
    <property type="match status" value="1"/>
</dbReference>
<dbReference type="PANTHER" id="PTHR38469">
    <property type="entry name" value="PERIPLASMIC PEPTIDASE SUBFAMILY S1B"/>
    <property type="match status" value="1"/>
</dbReference>
<organism evidence="8 9">
    <name type="scientific">Aureispira anguillae</name>
    <dbReference type="NCBI Taxonomy" id="2864201"/>
    <lineage>
        <taxon>Bacteria</taxon>
        <taxon>Pseudomonadati</taxon>
        <taxon>Bacteroidota</taxon>
        <taxon>Saprospiria</taxon>
        <taxon>Saprospirales</taxon>
        <taxon>Saprospiraceae</taxon>
        <taxon>Aureispira</taxon>
    </lineage>
</organism>
<dbReference type="AlphaFoldDB" id="A0A915YGB3"/>
<keyword evidence="5 7" id="KW-0378">Hydrolase</keyword>
<feature type="chain" id="PRO_5038165510" description="Dipeptidyl-peptidase" evidence="7">
    <location>
        <begin position="21"/>
        <end position="710"/>
    </location>
</feature>
<dbReference type="EMBL" id="AP026867">
    <property type="protein sequence ID" value="BDS12632.1"/>
    <property type="molecule type" value="Genomic_DNA"/>
</dbReference>
<dbReference type="PANTHER" id="PTHR38469:SF1">
    <property type="entry name" value="PERIPLASMIC PEPTIDASE SUBFAMILY S1B"/>
    <property type="match status" value="1"/>
</dbReference>
<evidence type="ECO:0000256" key="5">
    <source>
        <dbReference type="ARBA" id="ARBA00022801"/>
    </source>
</evidence>
<dbReference type="InterPro" id="IPR019500">
    <property type="entry name" value="Pep_S46"/>
</dbReference>
<dbReference type="GO" id="GO:0043171">
    <property type="term" value="P:peptide catabolic process"/>
    <property type="evidence" value="ECO:0007669"/>
    <property type="project" value="UniProtKB-UniRule"/>
</dbReference>
<dbReference type="Proteomes" id="UP001060919">
    <property type="component" value="Chromosome"/>
</dbReference>
<dbReference type="InterPro" id="IPR009003">
    <property type="entry name" value="Peptidase_S1_PA"/>
</dbReference>
<comment type="function">
    <text evidence="7">Catalyzes the removal of dipeptides from the N-terminus of oligopeptides.</text>
</comment>
<reference evidence="8" key="1">
    <citation type="submission" date="2022-09" db="EMBL/GenBank/DDBJ databases">
        <title>Aureispira anguillicida sp. nov., isolated from Leptocephalus of Japanese eel Anguilla japonica.</title>
        <authorList>
            <person name="Yuasa K."/>
            <person name="Mekata T."/>
            <person name="Ikunari K."/>
        </authorList>
    </citation>
    <scope>NUCLEOTIDE SEQUENCE</scope>
    <source>
        <strain evidence="8">EL160426</strain>
    </source>
</reference>
<evidence type="ECO:0000256" key="6">
    <source>
        <dbReference type="ARBA" id="ARBA00022825"/>
    </source>
</evidence>
<evidence type="ECO:0000313" key="9">
    <source>
        <dbReference type="Proteomes" id="UP001060919"/>
    </source>
</evidence>
<sequence>MKKIALLIALILTLNNCSFAVEGMWIPSLIDMFHSDMKTYGLKLSPEEIYSTNQSSLKDAIVQFNGGCTAEIVSEEGLLFTNHHCGFSAIQSHSSVEKDYLKNGFWAKNKAEELACPWLRVTFVKEIREVTEDVFKGVKEGMSSAERSKIILANIAKLEKAAQSDPSITAKIKDFNLGNQFFMLVTQDYNDIRLVGAPPSAIGKYGGDTDNWVWPRHTGDFAVFRIYANKDNQSAKHNKDNVPFKPAHFLPISLKPKKEGDFTMVYGFPGHTDQHFCSSKLEFYMEQERPARIKMRQTSLDLMKPAMNGSDEIRIKYASKQARIANAWKKWIGQIGGLKELHALDKKQAWEEQYRKKAAEKMDWKKYKNVLAELNKLQEENSQYEFSRSIFIEYFYVGPEFLRFAHEFNTLASNYEELEKKGKVEDEIKRLKSKVNGFFKNYDQALDQQIFQKLTPMYINYVERSLLPKGFSENWSKNGEKIFAKSMIMNPEKIKAALDKFTEKSCKKLLKDPALVMANELYNTFTATTIPSYREFVMQEQALMKVYVEGVLKMFPDKKTWADANSTMRIAYGKVEGSAPVDGMKYVHYSTIKGIMQKYDPENPDFQLTDRFLKLYKEGDWGAYEQDGELWVCFTASNHTTGGNSGSPVIDAEGNLMGINFDRSWESTMSDFMFDESRCRNIVVDARYVLWVIDKYGEAGHLIKEMKLVK</sequence>